<dbReference type="SMART" id="SM00823">
    <property type="entry name" value="PKS_PP"/>
    <property type="match status" value="1"/>
</dbReference>
<evidence type="ECO:0000256" key="42">
    <source>
        <dbReference type="ARBA" id="ARBA00047897"/>
    </source>
</evidence>
<reference evidence="70 71" key="1">
    <citation type="submission" date="2025-05" db="UniProtKB">
        <authorList>
            <consortium name="RefSeq"/>
        </authorList>
    </citation>
    <scope>IDENTIFICATION</scope>
    <source>
        <tissue evidence="70 71">Muscle</tissue>
    </source>
</reference>
<keyword evidence="14" id="KW-0276">Fatty acid metabolism</keyword>
<dbReference type="InterPro" id="IPR001031">
    <property type="entry name" value="Thioesterase"/>
</dbReference>
<evidence type="ECO:0000256" key="28">
    <source>
        <dbReference type="ARBA" id="ARBA00023398"/>
    </source>
</evidence>
<evidence type="ECO:0000256" key="8">
    <source>
        <dbReference type="ARBA" id="ARBA00022450"/>
    </source>
</evidence>
<dbReference type="PROSITE" id="PS52004">
    <property type="entry name" value="KS3_2"/>
    <property type="match status" value="1"/>
</dbReference>
<dbReference type="RefSeq" id="XP_013778686.1">
    <property type="nucleotide sequence ID" value="XM_013923232.2"/>
</dbReference>
<evidence type="ECO:0000256" key="20">
    <source>
        <dbReference type="ARBA" id="ARBA00023098"/>
    </source>
</evidence>
<keyword evidence="16" id="KW-0663">Pyridoxal phosphate</keyword>
<evidence type="ECO:0000256" key="34">
    <source>
        <dbReference type="ARBA" id="ARBA00047300"/>
    </source>
</evidence>
<comment type="catalytic activity">
    <reaction evidence="30">
        <text>(3R)-hydroxyhexadecanoyl-[ACP] = (2E)-hexadecenoyl-[ACP] + H2O</text>
        <dbReference type="Rhea" id="RHEA:41908"/>
        <dbReference type="Rhea" id="RHEA-COMP:9650"/>
        <dbReference type="Rhea" id="RHEA-COMP:9651"/>
        <dbReference type="ChEBI" id="CHEBI:15377"/>
        <dbReference type="ChEBI" id="CHEBI:78480"/>
        <dbReference type="ChEBI" id="CHEBI:78481"/>
    </reaction>
    <physiologicalReaction direction="left-to-right" evidence="30">
        <dbReference type="Rhea" id="RHEA:41909"/>
    </physiologicalReaction>
</comment>
<dbReference type="InterPro" id="IPR016036">
    <property type="entry name" value="Malonyl_transacylase_ACP-bd"/>
</dbReference>
<evidence type="ECO:0000256" key="29">
    <source>
        <dbReference type="ARBA" id="ARBA00023399"/>
    </source>
</evidence>
<comment type="catalytic activity">
    <reaction evidence="58">
        <text>3-oxododecanoyl-[ACP] + NADPH + H(+) = (3R)-hydroxydodecanoyl-[ACP] + NADP(+)</text>
        <dbReference type="Rhea" id="RHEA:41872"/>
        <dbReference type="Rhea" id="RHEA-COMP:9641"/>
        <dbReference type="Rhea" id="RHEA-COMP:9642"/>
        <dbReference type="ChEBI" id="CHEBI:15378"/>
        <dbReference type="ChEBI" id="CHEBI:57783"/>
        <dbReference type="ChEBI" id="CHEBI:58349"/>
        <dbReference type="ChEBI" id="CHEBI:78469"/>
        <dbReference type="ChEBI" id="CHEBI:78470"/>
    </reaction>
    <physiologicalReaction direction="left-to-right" evidence="58">
        <dbReference type="Rhea" id="RHEA:41873"/>
    </physiologicalReaction>
</comment>
<evidence type="ECO:0000256" key="37">
    <source>
        <dbReference type="ARBA" id="ARBA00047440"/>
    </source>
</evidence>
<dbReference type="InterPro" id="IPR050091">
    <property type="entry name" value="PKS_NRPS_Biosynth_Enz"/>
</dbReference>
<keyword evidence="12" id="KW-0702">S-nitrosylation</keyword>
<evidence type="ECO:0000256" key="47">
    <source>
        <dbReference type="ARBA" id="ARBA00048289"/>
    </source>
</evidence>
<evidence type="ECO:0000256" key="49">
    <source>
        <dbReference type="ARBA" id="ARBA00048506"/>
    </source>
</evidence>
<keyword evidence="20" id="KW-0443">Lipid metabolism</keyword>
<evidence type="ECO:0000256" key="4">
    <source>
        <dbReference type="ARBA" id="ARBA00012873"/>
    </source>
</evidence>
<evidence type="ECO:0000256" key="13">
    <source>
        <dbReference type="ARBA" id="ARBA00022801"/>
    </source>
</evidence>
<dbReference type="EC" id="1.1.1.100" evidence="5"/>
<feature type="domain" description="PKS/mFAS DH" evidence="68">
    <location>
        <begin position="883"/>
        <end position="1168"/>
    </location>
</feature>
<dbReference type="SUPFAM" id="SSF51735">
    <property type="entry name" value="NAD(P)-binding Rossmann-fold domains"/>
    <property type="match status" value="2"/>
</dbReference>
<evidence type="ECO:0000256" key="10">
    <source>
        <dbReference type="ARBA" id="ARBA00022553"/>
    </source>
</evidence>
<evidence type="ECO:0000256" key="54">
    <source>
        <dbReference type="ARBA" id="ARBA00048935"/>
    </source>
</evidence>
<dbReference type="InterPro" id="IPR057326">
    <property type="entry name" value="KR_dom"/>
</dbReference>
<comment type="catalytic activity">
    <reaction evidence="57">
        <text>(2E)-tetradecenoyl-[ACP] + NADPH + H(+) = tetradecanoyl-[ACP] + NADP(+)</text>
        <dbReference type="Rhea" id="RHEA:41896"/>
        <dbReference type="Rhea" id="RHEA-COMP:9647"/>
        <dbReference type="Rhea" id="RHEA-COMP:9648"/>
        <dbReference type="ChEBI" id="CHEBI:15378"/>
        <dbReference type="ChEBI" id="CHEBI:57783"/>
        <dbReference type="ChEBI" id="CHEBI:58349"/>
        <dbReference type="ChEBI" id="CHEBI:78475"/>
        <dbReference type="ChEBI" id="CHEBI:78477"/>
    </reaction>
    <physiologicalReaction direction="left-to-right" evidence="57">
        <dbReference type="Rhea" id="RHEA:41897"/>
    </physiologicalReaction>
</comment>
<dbReference type="Proteomes" id="UP000694941">
    <property type="component" value="Unplaced"/>
</dbReference>
<comment type="catalytic activity">
    <reaction evidence="60">
        <text>3-oxooctanoyl-[ACP] + NADPH + H(+) = (3R)-hydroxyoctanoyl-[ACP] + NADP(+)</text>
        <dbReference type="Rhea" id="RHEA:41840"/>
        <dbReference type="Rhea" id="RHEA-COMP:9633"/>
        <dbReference type="Rhea" id="RHEA-COMP:9634"/>
        <dbReference type="ChEBI" id="CHEBI:15378"/>
        <dbReference type="ChEBI" id="CHEBI:57783"/>
        <dbReference type="ChEBI" id="CHEBI:58349"/>
        <dbReference type="ChEBI" id="CHEBI:78460"/>
        <dbReference type="ChEBI" id="CHEBI:78461"/>
    </reaction>
    <physiologicalReaction direction="left-to-right" evidence="60">
        <dbReference type="Rhea" id="RHEA:41841"/>
    </physiologicalReaction>
</comment>
<dbReference type="GeneID" id="106463236"/>
<comment type="catalytic activity">
    <reaction evidence="61">
        <text>butanoyl-[ACP] + malonyl-[ACP] + H(+) = 3-oxohexanoyl-[ACP] + holo-[ACP] + CO2</text>
        <dbReference type="Rhea" id="RHEA:41820"/>
        <dbReference type="Rhea" id="RHEA-COMP:9623"/>
        <dbReference type="Rhea" id="RHEA-COMP:9628"/>
        <dbReference type="Rhea" id="RHEA-COMP:9629"/>
        <dbReference type="Rhea" id="RHEA-COMP:9685"/>
        <dbReference type="ChEBI" id="CHEBI:15378"/>
        <dbReference type="ChEBI" id="CHEBI:16526"/>
        <dbReference type="ChEBI" id="CHEBI:64479"/>
        <dbReference type="ChEBI" id="CHEBI:78449"/>
        <dbReference type="ChEBI" id="CHEBI:78454"/>
        <dbReference type="ChEBI" id="CHEBI:78456"/>
    </reaction>
    <physiologicalReaction direction="left-to-right" evidence="61">
        <dbReference type="Rhea" id="RHEA:41821"/>
    </physiologicalReaction>
</comment>
<evidence type="ECO:0000313" key="72">
    <source>
        <dbReference type="RefSeq" id="XP_022246389.1"/>
    </source>
</evidence>
<dbReference type="InterPro" id="IPR020841">
    <property type="entry name" value="PKS_Beta-ketoAc_synthase_dom"/>
</dbReference>
<dbReference type="SUPFAM" id="SSF55048">
    <property type="entry name" value="Probable ACP-binding domain of malonyl-CoA ACP transacylase"/>
    <property type="match status" value="1"/>
</dbReference>
<evidence type="ECO:0000256" key="15">
    <source>
        <dbReference type="ARBA" id="ARBA00022857"/>
    </source>
</evidence>
<feature type="region of interest" description="C-terminal hotdog fold" evidence="64">
    <location>
        <begin position="1025"/>
        <end position="1168"/>
    </location>
</feature>
<dbReference type="Gene3D" id="3.40.366.10">
    <property type="entry name" value="Malonyl-Coenzyme A Acyl Carrier Protein, domain 2"/>
    <property type="match status" value="1"/>
</dbReference>
<comment type="function">
    <text evidence="32">Fatty acid synthetase is a multifunctional enzyme that catalyzes the de novo biosynthesis of long-chain saturated fatty acids starting from acetyl-CoA and malonyl-CoA in the presence of NADPH. This multifunctional protein contains 7 catalytic activities and a site for the binding of the prosthetic group 4'-phosphopantetheine of the acyl carrier protein ([ACP]) domain.</text>
</comment>
<comment type="catalytic activity">
    <reaction evidence="41">
        <text>(2E)-hexadecenoyl-[ACP] + NADPH + H(+) = hexadecanoyl-[ACP] + NADP(+)</text>
        <dbReference type="Rhea" id="RHEA:41912"/>
        <dbReference type="Rhea" id="RHEA-COMP:9651"/>
        <dbReference type="Rhea" id="RHEA-COMP:9652"/>
        <dbReference type="ChEBI" id="CHEBI:15378"/>
        <dbReference type="ChEBI" id="CHEBI:57783"/>
        <dbReference type="ChEBI" id="CHEBI:58349"/>
        <dbReference type="ChEBI" id="CHEBI:78481"/>
        <dbReference type="ChEBI" id="CHEBI:78483"/>
    </reaction>
    <physiologicalReaction direction="left-to-right" evidence="41">
        <dbReference type="Rhea" id="RHEA:41913"/>
    </physiologicalReaction>
</comment>
<evidence type="ECO:0000256" key="60">
    <source>
        <dbReference type="ARBA" id="ARBA00049422"/>
    </source>
</evidence>
<comment type="catalytic activity">
    <reaction evidence="35">
        <text>hexanoyl-[ACP] + malonyl-[ACP] + H(+) = 3-oxooctanoyl-[ACP] + holo-[ACP] + CO2</text>
        <dbReference type="Rhea" id="RHEA:41836"/>
        <dbReference type="Rhea" id="RHEA-COMP:9623"/>
        <dbReference type="Rhea" id="RHEA-COMP:9632"/>
        <dbReference type="Rhea" id="RHEA-COMP:9633"/>
        <dbReference type="Rhea" id="RHEA-COMP:9685"/>
        <dbReference type="ChEBI" id="CHEBI:15378"/>
        <dbReference type="ChEBI" id="CHEBI:16526"/>
        <dbReference type="ChEBI" id="CHEBI:64479"/>
        <dbReference type="ChEBI" id="CHEBI:78449"/>
        <dbReference type="ChEBI" id="CHEBI:78459"/>
        <dbReference type="ChEBI" id="CHEBI:78460"/>
    </reaction>
    <physiologicalReaction direction="left-to-right" evidence="35">
        <dbReference type="Rhea" id="RHEA:41837"/>
    </physiologicalReaction>
</comment>
<evidence type="ECO:0000256" key="14">
    <source>
        <dbReference type="ARBA" id="ARBA00022832"/>
    </source>
</evidence>
<dbReference type="Gene3D" id="3.40.50.720">
    <property type="entry name" value="NAD(P)-binding Rossmann-like Domain"/>
    <property type="match status" value="1"/>
</dbReference>
<keyword evidence="13" id="KW-0378">Hydrolase</keyword>
<dbReference type="RefSeq" id="XP_022246389.1">
    <property type="nucleotide sequence ID" value="XM_022390681.1"/>
</dbReference>
<evidence type="ECO:0000259" key="66">
    <source>
        <dbReference type="PROSITE" id="PS50075"/>
    </source>
</evidence>
<evidence type="ECO:0000256" key="12">
    <source>
        <dbReference type="ARBA" id="ARBA00022799"/>
    </source>
</evidence>
<feature type="region of interest" description="N-terminal hotdog fold" evidence="64">
    <location>
        <begin position="883"/>
        <end position="1010"/>
    </location>
</feature>
<name>A0ABM1BBI8_LIMPO</name>
<comment type="catalytic activity">
    <reaction evidence="55">
        <text>(2E)-octadecenoyl-[ACP] + NADPH + H(+) = octadecanoyl-[ACP] + NADP(+)</text>
        <dbReference type="Rhea" id="RHEA:41928"/>
        <dbReference type="Rhea" id="RHEA-COMP:9655"/>
        <dbReference type="Rhea" id="RHEA-COMP:9656"/>
        <dbReference type="ChEBI" id="CHEBI:15378"/>
        <dbReference type="ChEBI" id="CHEBI:57783"/>
        <dbReference type="ChEBI" id="CHEBI:58349"/>
        <dbReference type="ChEBI" id="CHEBI:78489"/>
        <dbReference type="ChEBI" id="CHEBI:78495"/>
    </reaction>
    <physiologicalReaction direction="left-to-right" evidence="55">
        <dbReference type="Rhea" id="RHEA:41929"/>
    </physiologicalReaction>
</comment>
<dbReference type="Pfam" id="PF21149">
    <property type="entry name" value="FAS_pseudo-KR"/>
    <property type="match status" value="1"/>
</dbReference>
<comment type="catalytic activity">
    <reaction evidence="59">
        <text>3-oxohexadecanoyl-[ACP] + NADPH + H(+) = (3R)-hydroxyhexadecanoyl-[ACP] + NADP(+)</text>
        <dbReference type="Rhea" id="RHEA:41904"/>
        <dbReference type="Rhea" id="RHEA-COMP:9649"/>
        <dbReference type="Rhea" id="RHEA-COMP:9650"/>
        <dbReference type="ChEBI" id="CHEBI:15378"/>
        <dbReference type="ChEBI" id="CHEBI:57783"/>
        <dbReference type="ChEBI" id="CHEBI:58349"/>
        <dbReference type="ChEBI" id="CHEBI:78478"/>
        <dbReference type="ChEBI" id="CHEBI:78480"/>
    </reaction>
    <physiologicalReaction direction="left-to-right" evidence="59">
        <dbReference type="Rhea" id="RHEA:41905"/>
    </physiologicalReaction>
</comment>
<evidence type="ECO:0000256" key="35">
    <source>
        <dbReference type="ARBA" id="ARBA00047394"/>
    </source>
</evidence>
<evidence type="ECO:0000256" key="9">
    <source>
        <dbReference type="ARBA" id="ARBA00022516"/>
    </source>
</evidence>
<evidence type="ECO:0000256" key="58">
    <source>
        <dbReference type="ARBA" id="ARBA00049263"/>
    </source>
</evidence>
<evidence type="ECO:0000256" key="22">
    <source>
        <dbReference type="ARBA" id="ARBA00023268"/>
    </source>
</evidence>
<organism evidence="69 70">
    <name type="scientific">Limulus polyphemus</name>
    <name type="common">Atlantic horseshoe crab</name>
    <dbReference type="NCBI Taxonomy" id="6850"/>
    <lineage>
        <taxon>Eukaryota</taxon>
        <taxon>Metazoa</taxon>
        <taxon>Ecdysozoa</taxon>
        <taxon>Arthropoda</taxon>
        <taxon>Chelicerata</taxon>
        <taxon>Merostomata</taxon>
        <taxon>Xiphosura</taxon>
        <taxon>Limulidae</taxon>
        <taxon>Limulus</taxon>
    </lineage>
</organism>
<evidence type="ECO:0000256" key="65">
    <source>
        <dbReference type="SAM" id="MobiDB-lite"/>
    </source>
</evidence>
<evidence type="ECO:0000256" key="64">
    <source>
        <dbReference type="PROSITE-ProRule" id="PRU01363"/>
    </source>
</evidence>
<evidence type="ECO:0000313" key="69">
    <source>
        <dbReference type="Proteomes" id="UP000694941"/>
    </source>
</evidence>
<comment type="catalytic activity">
    <reaction evidence="29">
        <text>(3R)-hydroxyoctadecanoyl-[ACP] = (2E)-octadecenoyl-[ACP] + H2O</text>
        <dbReference type="Rhea" id="RHEA:41924"/>
        <dbReference type="Rhea" id="RHEA-COMP:9654"/>
        <dbReference type="Rhea" id="RHEA-COMP:9655"/>
        <dbReference type="ChEBI" id="CHEBI:15377"/>
        <dbReference type="ChEBI" id="CHEBI:78488"/>
        <dbReference type="ChEBI" id="CHEBI:78489"/>
    </reaction>
    <physiologicalReaction direction="left-to-right" evidence="29">
        <dbReference type="Rhea" id="RHEA:41925"/>
    </physiologicalReaction>
</comment>
<dbReference type="SUPFAM" id="SSF47336">
    <property type="entry name" value="ACP-like"/>
    <property type="match status" value="1"/>
</dbReference>
<comment type="catalytic activity">
    <reaction evidence="37">
        <text>3-oxodecanoyl-[ACP] + NADPH + H(+) = (3R)-hydroxydecanoyl-[ACP] + NADP(+)</text>
        <dbReference type="Rhea" id="RHEA:41856"/>
        <dbReference type="Rhea" id="RHEA-COMP:9637"/>
        <dbReference type="Rhea" id="RHEA-COMP:9638"/>
        <dbReference type="ChEBI" id="CHEBI:15378"/>
        <dbReference type="ChEBI" id="CHEBI:57783"/>
        <dbReference type="ChEBI" id="CHEBI:58349"/>
        <dbReference type="ChEBI" id="CHEBI:78464"/>
        <dbReference type="ChEBI" id="CHEBI:78466"/>
    </reaction>
    <physiologicalReaction direction="left-to-right" evidence="37">
        <dbReference type="Rhea" id="RHEA:41857"/>
    </physiologicalReaction>
</comment>
<evidence type="ECO:0000256" key="11">
    <source>
        <dbReference type="ARBA" id="ARBA00022679"/>
    </source>
</evidence>
<evidence type="ECO:0000256" key="44">
    <source>
        <dbReference type="ARBA" id="ARBA00047961"/>
    </source>
</evidence>
<dbReference type="PROSITE" id="PS00606">
    <property type="entry name" value="KS3_1"/>
    <property type="match status" value="1"/>
</dbReference>
<evidence type="ECO:0000256" key="41">
    <source>
        <dbReference type="ARBA" id="ARBA00047810"/>
    </source>
</evidence>
<dbReference type="Pfam" id="PF00698">
    <property type="entry name" value="Acyl_transf_1"/>
    <property type="match status" value="1"/>
</dbReference>
<evidence type="ECO:0000256" key="45">
    <source>
        <dbReference type="ARBA" id="ARBA00048051"/>
    </source>
</evidence>
<keyword evidence="19" id="KW-0520">NAD</keyword>
<comment type="catalytic activity">
    <reaction evidence="42">
        <text>(2E)-hexenoyl-[ACP] + NADPH + H(+) = hexanoyl-[ACP] + NADP(+)</text>
        <dbReference type="Rhea" id="RHEA:41832"/>
        <dbReference type="Rhea" id="RHEA-COMP:9631"/>
        <dbReference type="Rhea" id="RHEA-COMP:9632"/>
        <dbReference type="ChEBI" id="CHEBI:15378"/>
        <dbReference type="ChEBI" id="CHEBI:57783"/>
        <dbReference type="ChEBI" id="CHEBI:58349"/>
        <dbReference type="ChEBI" id="CHEBI:78458"/>
        <dbReference type="ChEBI" id="CHEBI:78459"/>
    </reaction>
    <physiologicalReaction direction="left-to-right" evidence="42">
        <dbReference type="Rhea" id="RHEA:41833"/>
    </physiologicalReaction>
</comment>
<keyword evidence="10" id="KW-0597">Phosphoprotein</keyword>
<keyword evidence="8" id="KW-0596">Phosphopantetheine</keyword>
<dbReference type="InterPro" id="IPR049552">
    <property type="entry name" value="PKS_DH_N"/>
</dbReference>
<evidence type="ECO:0000256" key="3">
    <source>
        <dbReference type="ARBA" id="ARBA00012480"/>
    </source>
</evidence>
<evidence type="ECO:0000256" key="30">
    <source>
        <dbReference type="ARBA" id="ARBA00023401"/>
    </source>
</evidence>
<evidence type="ECO:0000256" key="52">
    <source>
        <dbReference type="ARBA" id="ARBA00048691"/>
    </source>
</evidence>
<dbReference type="InterPro" id="IPR036736">
    <property type="entry name" value="ACP-like_sf"/>
</dbReference>
<comment type="pathway">
    <text evidence="1">Lipid metabolism.</text>
</comment>
<evidence type="ECO:0000256" key="21">
    <source>
        <dbReference type="ARBA" id="ARBA00023160"/>
    </source>
</evidence>
<evidence type="ECO:0000256" key="43">
    <source>
        <dbReference type="ARBA" id="ARBA00047953"/>
    </source>
</evidence>
<evidence type="ECO:0000256" key="16">
    <source>
        <dbReference type="ARBA" id="ARBA00022898"/>
    </source>
</evidence>
<evidence type="ECO:0000256" key="39">
    <source>
        <dbReference type="ARBA" id="ARBA00047500"/>
    </source>
</evidence>
<comment type="catalytic activity">
    <reaction evidence="28">
        <text>(3R)-hydroxytetradecanoyl-[ACP] = (2E)-tetradecenoyl-[ACP] + H2O</text>
        <dbReference type="Rhea" id="RHEA:41892"/>
        <dbReference type="Rhea" id="RHEA-COMP:9646"/>
        <dbReference type="Rhea" id="RHEA-COMP:9647"/>
        <dbReference type="ChEBI" id="CHEBI:15377"/>
        <dbReference type="ChEBI" id="CHEBI:78474"/>
        <dbReference type="ChEBI" id="CHEBI:78475"/>
    </reaction>
    <physiologicalReaction direction="left-to-right" evidence="28">
        <dbReference type="Rhea" id="RHEA:41893"/>
    </physiologicalReaction>
</comment>
<protein>
    <recommendedName>
        <fullName evidence="7">Fatty acid synthase</fullName>
        <ecNumber evidence="5">1.1.1.100</ecNumber>
        <ecNumber evidence="2">1.3.1.39</ecNumber>
        <ecNumber evidence="6">2.3.1.41</ecNumber>
        <ecNumber evidence="4">2.3.1.85</ecNumber>
        <ecNumber evidence="3">3.1.2.14</ecNumber>
    </recommendedName>
</protein>
<evidence type="ECO:0000256" key="57">
    <source>
        <dbReference type="ARBA" id="ARBA00049171"/>
    </source>
</evidence>
<accession>A0ABM1BBI8</accession>
<dbReference type="Pfam" id="PF21089">
    <property type="entry name" value="PKS_DH_N"/>
    <property type="match status" value="1"/>
</dbReference>
<evidence type="ECO:0000256" key="7">
    <source>
        <dbReference type="ARBA" id="ARBA00018769"/>
    </source>
</evidence>
<evidence type="ECO:0000256" key="59">
    <source>
        <dbReference type="ARBA" id="ARBA00049414"/>
    </source>
</evidence>
<evidence type="ECO:0000256" key="38">
    <source>
        <dbReference type="ARBA" id="ARBA00047451"/>
    </source>
</evidence>
<evidence type="ECO:0000256" key="23">
    <source>
        <dbReference type="ARBA" id="ARBA00023332"/>
    </source>
</evidence>
<dbReference type="Pfam" id="PF16197">
    <property type="entry name" value="KAsynt_C_assoc"/>
    <property type="match status" value="1"/>
</dbReference>
<dbReference type="PANTHER" id="PTHR43775:SF7">
    <property type="entry name" value="FATTY ACID SYNTHASE"/>
    <property type="match status" value="1"/>
</dbReference>
<evidence type="ECO:0000256" key="56">
    <source>
        <dbReference type="ARBA" id="ARBA00049109"/>
    </source>
</evidence>
<dbReference type="Pfam" id="PF02801">
    <property type="entry name" value="Ketoacyl-synt_C"/>
    <property type="match status" value="1"/>
</dbReference>
<dbReference type="Gene3D" id="3.40.50.150">
    <property type="entry name" value="Vaccinia Virus protein VP39"/>
    <property type="match status" value="1"/>
</dbReference>
<keyword evidence="9" id="KW-0444">Lipid biosynthesis</keyword>
<evidence type="ECO:0000256" key="32">
    <source>
        <dbReference type="ARBA" id="ARBA00023442"/>
    </source>
</evidence>
<dbReference type="EC" id="1.3.1.39" evidence="2"/>
<comment type="catalytic activity">
    <reaction evidence="46">
        <text>(2E)-dodecenoyl-[ACP] + NADPH + H(+) = dodecanoyl-[ACP] + NADP(+)</text>
        <dbReference type="Rhea" id="RHEA:41880"/>
        <dbReference type="Rhea" id="RHEA-COMP:9643"/>
        <dbReference type="Rhea" id="RHEA-COMP:9644"/>
        <dbReference type="ChEBI" id="CHEBI:15378"/>
        <dbReference type="ChEBI" id="CHEBI:57783"/>
        <dbReference type="ChEBI" id="CHEBI:58349"/>
        <dbReference type="ChEBI" id="CHEBI:65264"/>
        <dbReference type="ChEBI" id="CHEBI:78472"/>
    </reaction>
    <physiologicalReaction direction="left-to-right" evidence="46">
        <dbReference type="Rhea" id="RHEA:41881"/>
    </physiologicalReaction>
</comment>
<dbReference type="InterPro" id="IPR049900">
    <property type="entry name" value="PKS_mFAS_DH"/>
</dbReference>
<dbReference type="SUPFAM" id="SSF53901">
    <property type="entry name" value="Thiolase-like"/>
    <property type="match status" value="1"/>
</dbReference>
<dbReference type="Pfam" id="PF00109">
    <property type="entry name" value="ketoacyl-synt"/>
    <property type="match status" value="1"/>
</dbReference>
<comment type="catalytic activity">
    <reaction evidence="34">
        <text>3-oxooctadecanoyl-[ACP] + NADPH + H(+) = (3R)-hydroxyoctadecanoyl-[ACP] + NADP(+)</text>
        <dbReference type="Rhea" id="RHEA:41920"/>
        <dbReference type="Rhea" id="RHEA-COMP:9653"/>
        <dbReference type="Rhea" id="RHEA-COMP:9654"/>
        <dbReference type="ChEBI" id="CHEBI:15378"/>
        <dbReference type="ChEBI" id="CHEBI:57783"/>
        <dbReference type="ChEBI" id="CHEBI:58349"/>
        <dbReference type="ChEBI" id="CHEBI:78487"/>
        <dbReference type="ChEBI" id="CHEBI:78488"/>
    </reaction>
    <physiologicalReaction direction="left-to-right" evidence="34">
        <dbReference type="Rhea" id="RHEA:41921"/>
    </physiologicalReaction>
</comment>
<dbReference type="SMART" id="SM00822">
    <property type="entry name" value="PKS_KR"/>
    <property type="match status" value="1"/>
</dbReference>
<dbReference type="InterPro" id="IPR016035">
    <property type="entry name" value="Acyl_Trfase/lysoPLipase"/>
</dbReference>
<dbReference type="InterPro" id="IPR049391">
    <property type="entry name" value="FAS_pseudo-KR"/>
</dbReference>
<comment type="catalytic activity">
    <reaction evidence="39">
        <text>(2E)-butenoyl-[ACP] + NADPH + H(+) = butanoyl-[ACP] + NADP(+)</text>
        <dbReference type="Rhea" id="RHEA:41812"/>
        <dbReference type="Rhea" id="RHEA-COMP:9627"/>
        <dbReference type="Rhea" id="RHEA-COMP:9628"/>
        <dbReference type="ChEBI" id="CHEBI:15378"/>
        <dbReference type="ChEBI" id="CHEBI:57783"/>
        <dbReference type="ChEBI" id="CHEBI:58349"/>
        <dbReference type="ChEBI" id="CHEBI:78453"/>
        <dbReference type="ChEBI" id="CHEBI:78454"/>
    </reaction>
    <physiologicalReaction direction="left-to-right" evidence="39">
        <dbReference type="Rhea" id="RHEA:41813"/>
    </physiologicalReaction>
</comment>
<proteinExistence type="predicted"/>
<dbReference type="InterPro" id="IPR020843">
    <property type="entry name" value="ER"/>
</dbReference>
<dbReference type="InterPro" id="IPR013968">
    <property type="entry name" value="PKS_KR"/>
</dbReference>
<dbReference type="InterPro" id="IPR016039">
    <property type="entry name" value="Thiolase-like"/>
</dbReference>
<evidence type="ECO:0000256" key="62">
    <source>
        <dbReference type="ARBA" id="ARBA00049521"/>
    </source>
</evidence>
<comment type="catalytic activity">
    <reaction evidence="63">
        <text>octanoyl-[ACP] + malonyl-[ACP] + H(+) = 3-oxodecanoyl-[ACP] + holo-[ACP] + CO2</text>
        <dbReference type="Rhea" id="RHEA:41852"/>
        <dbReference type="Rhea" id="RHEA-COMP:9623"/>
        <dbReference type="Rhea" id="RHEA-COMP:9636"/>
        <dbReference type="Rhea" id="RHEA-COMP:9637"/>
        <dbReference type="Rhea" id="RHEA-COMP:9685"/>
        <dbReference type="ChEBI" id="CHEBI:15378"/>
        <dbReference type="ChEBI" id="CHEBI:16526"/>
        <dbReference type="ChEBI" id="CHEBI:64479"/>
        <dbReference type="ChEBI" id="CHEBI:78449"/>
        <dbReference type="ChEBI" id="CHEBI:78463"/>
        <dbReference type="ChEBI" id="CHEBI:78464"/>
    </reaction>
    <physiologicalReaction direction="left-to-right" evidence="63">
        <dbReference type="Rhea" id="RHEA:41853"/>
    </physiologicalReaction>
</comment>
<dbReference type="Gene3D" id="3.40.47.10">
    <property type="match status" value="1"/>
</dbReference>
<dbReference type="CDD" id="cd08954">
    <property type="entry name" value="KR_1_FAS_SDR_x"/>
    <property type="match status" value="1"/>
</dbReference>
<evidence type="ECO:0000256" key="26">
    <source>
        <dbReference type="ARBA" id="ARBA00023388"/>
    </source>
</evidence>
<evidence type="ECO:0000256" key="61">
    <source>
        <dbReference type="ARBA" id="ARBA00049449"/>
    </source>
</evidence>
<evidence type="ECO:0000256" key="33">
    <source>
        <dbReference type="ARBA" id="ARBA00044883"/>
    </source>
</evidence>
<evidence type="ECO:0000256" key="19">
    <source>
        <dbReference type="ARBA" id="ARBA00023027"/>
    </source>
</evidence>
<comment type="catalytic activity">
    <reaction evidence="27">
        <text>a (3R)-hydroxyacyl-[ACP] = a (2E)-enoyl-[ACP] + H2O</text>
        <dbReference type="Rhea" id="RHEA:13097"/>
        <dbReference type="Rhea" id="RHEA-COMP:9925"/>
        <dbReference type="Rhea" id="RHEA-COMP:9945"/>
        <dbReference type="ChEBI" id="CHEBI:15377"/>
        <dbReference type="ChEBI" id="CHEBI:78784"/>
        <dbReference type="ChEBI" id="CHEBI:78827"/>
        <dbReference type="EC" id="4.2.1.59"/>
    </reaction>
    <physiologicalReaction direction="left-to-right" evidence="27">
        <dbReference type="Rhea" id="RHEA:13098"/>
    </physiologicalReaction>
</comment>
<dbReference type="EC" id="2.3.1.41" evidence="6"/>
<evidence type="ECO:0000256" key="36">
    <source>
        <dbReference type="ARBA" id="ARBA00047400"/>
    </source>
</evidence>
<comment type="catalytic activity">
    <reaction evidence="36">
        <text>a (3R)-hydroxyacyl-[ACP] + NADP(+) = a 3-oxoacyl-[ACP] + NADPH + H(+)</text>
        <dbReference type="Rhea" id="RHEA:17397"/>
        <dbReference type="Rhea" id="RHEA-COMP:9916"/>
        <dbReference type="Rhea" id="RHEA-COMP:9945"/>
        <dbReference type="ChEBI" id="CHEBI:15378"/>
        <dbReference type="ChEBI" id="CHEBI:57783"/>
        <dbReference type="ChEBI" id="CHEBI:58349"/>
        <dbReference type="ChEBI" id="CHEBI:78776"/>
        <dbReference type="ChEBI" id="CHEBI:78827"/>
        <dbReference type="EC" id="1.1.1.100"/>
    </reaction>
    <physiologicalReaction direction="right-to-left" evidence="36">
        <dbReference type="Rhea" id="RHEA:17399"/>
    </physiologicalReaction>
</comment>
<comment type="catalytic activity">
    <reaction evidence="43">
        <text>3-oxobutanoyl-[ACP] + NADPH + H(+) = (3R)-hydroxybutanoyl-[ACP] + NADP(+)</text>
        <dbReference type="Rhea" id="RHEA:41804"/>
        <dbReference type="Rhea" id="RHEA-COMP:9625"/>
        <dbReference type="Rhea" id="RHEA-COMP:9626"/>
        <dbReference type="ChEBI" id="CHEBI:15378"/>
        <dbReference type="ChEBI" id="CHEBI:57783"/>
        <dbReference type="ChEBI" id="CHEBI:58349"/>
        <dbReference type="ChEBI" id="CHEBI:78450"/>
        <dbReference type="ChEBI" id="CHEBI:78451"/>
    </reaction>
    <physiologicalReaction direction="left-to-right" evidence="43">
        <dbReference type="Rhea" id="RHEA:41805"/>
    </physiologicalReaction>
</comment>
<keyword evidence="11" id="KW-0808">Transferase</keyword>
<comment type="catalytic activity">
    <reaction evidence="49">
        <text>a fatty acyl-[ACP] + malonyl-[ACP] + H(+) = a 3-oxoacyl-[ACP] + holo-[ACP] + CO2</text>
        <dbReference type="Rhea" id="RHEA:22836"/>
        <dbReference type="Rhea" id="RHEA-COMP:9623"/>
        <dbReference type="Rhea" id="RHEA-COMP:9685"/>
        <dbReference type="Rhea" id="RHEA-COMP:9916"/>
        <dbReference type="Rhea" id="RHEA-COMP:14125"/>
        <dbReference type="ChEBI" id="CHEBI:15378"/>
        <dbReference type="ChEBI" id="CHEBI:16526"/>
        <dbReference type="ChEBI" id="CHEBI:64479"/>
        <dbReference type="ChEBI" id="CHEBI:78449"/>
        <dbReference type="ChEBI" id="CHEBI:78776"/>
        <dbReference type="ChEBI" id="CHEBI:138651"/>
        <dbReference type="EC" id="2.3.1.41"/>
    </reaction>
    <physiologicalReaction direction="left-to-right" evidence="49">
        <dbReference type="Rhea" id="RHEA:22837"/>
    </physiologicalReaction>
</comment>
<dbReference type="Pfam" id="PF13602">
    <property type="entry name" value="ADH_zinc_N_2"/>
    <property type="match status" value="1"/>
</dbReference>
<keyword evidence="18" id="KW-0560">Oxidoreductase</keyword>
<dbReference type="InterPro" id="IPR042104">
    <property type="entry name" value="PKS_dehydratase_sf"/>
</dbReference>
<comment type="catalytic activity">
    <reaction evidence="62">
        <text>(2E)-decenoyl-[ACP] + NADPH + H(+) = decanoyl-[ACP] + NADP(+)</text>
        <dbReference type="Rhea" id="RHEA:41864"/>
        <dbReference type="Rhea" id="RHEA-COMP:9639"/>
        <dbReference type="Rhea" id="RHEA-COMP:9640"/>
        <dbReference type="ChEBI" id="CHEBI:15378"/>
        <dbReference type="ChEBI" id="CHEBI:57783"/>
        <dbReference type="ChEBI" id="CHEBI:58349"/>
        <dbReference type="ChEBI" id="CHEBI:78467"/>
        <dbReference type="ChEBI" id="CHEBI:78468"/>
    </reaction>
    <physiologicalReaction direction="left-to-right" evidence="62">
        <dbReference type="Rhea" id="RHEA:41865"/>
    </physiologicalReaction>
</comment>
<dbReference type="InterPro" id="IPR014043">
    <property type="entry name" value="Acyl_transferase_dom"/>
</dbReference>
<evidence type="ECO:0000256" key="27">
    <source>
        <dbReference type="ARBA" id="ARBA00023394"/>
    </source>
</evidence>
<dbReference type="PROSITE" id="PS50075">
    <property type="entry name" value="CARRIER"/>
    <property type="match status" value="1"/>
</dbReference>
<evidence type="ECO:0000256" key="50">
    <source>
        <dbReference type="ARBA" id="ARBA00048571"/>
    </source>
</evidence>
<dbReference type="InterPro" id="IPR032821">
    <property type="entry name" value="PKS_assoc"/>
</dbReference>
<dbReference type="Pfam" id="PF08659">
    <property type="entry name" value="KR"/>
    <property type="match status" value="1"/>
</dbReference>
<dbReference type="EC" id="2.3.1.85" evidence="4"/>
<comment type="catalytic activity">
    <reaction evidence="24">
        <text>(3R)-hydroxydodecanoyl-[ACP] = (2E)-dodecenoyl-[ACP] + H2O</text>
        <dbReference type="Rhea" id="RHEA:41876"/>
        <dbReference type="Rhea" id="RHEA-COMP:9642"/>
        <dbReference type="Rhea" id="RHEA-COMP:9643"/>
        <dbReference type="ChEBI" id="CHEBI:15377"/>
        <dbReference type="ChEBI" id="CHEBI:78470"/>
        <dbReference type="ChEBI" id="CHEBI:78472"/>
    </reaction>
    <physiologicalReaction direction="left-to-right" evidence="24">
        <dbReference type="Rhea" id="RHEA:41877"/>
    </physiologicalReaction>
</comment>
<dbReference type="EC" id="3.1.2.14" evidence="3"/>
<comment type="catalytic activity">
    <reaction evidence="51">
        <text>a 2,3-saturated acyl-[ACP] + NADP(+) = a (2E)-enoyl-[ACP] + NADPH + H(+)</text>
        <dbReference type="Rhea" id="RHEA:22564"/>
        <dbReference type="Rhea" id="RHEA-COMP:9925"/>
        <dbReference type="Rhea" id="RHEA-COMP:9926"/>
        <dbReference type="ChEBI" id="CHEBI:15378"/>
        <dbReference type="ChEBI" id="CHEBI:57783"/>
        <dbReference type="ChEBI" id="CHEBI:58349"/>
        <dbReference type="ChEBI" id="CHEBI:78784"/>
        <dbReference type="ChEBI" id="CHEBI:78785"/>
        <dbReference type="EC" id="1.3.1.39"/>
    </reaction>
    <physiologicalReaction direction="right-to-left" evidence="51">
        <dbReference type="Rhea" id="RHEA:22566"/>
    </physiologicalReaction>
</comment>
<evidence type="ECO:0000256" key="17">
    <source>
        <dbReference type="ARBA" id="ARBA00022990"/>
    </source>
</evidence>
<evidence type="ECO:0000256" key="1">
    <source>
        <dbReference type="ARBA" id="ARBA00005189"/>
    </source>
</evidence>
<evidence type="ECO:0000256" key="2">
    <source>
        <dbReference type="ARBA" id="ARBA00012004"/>
    </source>
</evidence>
<feature type="region of interest" description="Disordered" evidence="65">
    <location>
        <begin position="1"/>
        <end position="27"/>
    </location>
</feature>
<comment type="catalytic activity">
    <reaction evidence="48">
        <text>(2E)-octenoyl-[ACP] + NADPH + H(+) = octanoyl-[ACP] + NADP(+)</text>
        <dbReference type="Rhea" id="RHEA:41848"/>
        <dbReference type="Rhea" id="RHEA-COMP:9635"/>
        <dbReference type="Rhea" id="RHEA-COMP:9636"/>
        <dbReference type="ChEBI" id="CHEBI:15378"/>
        <dbReference type="ChEBI" id="CHEBI:57783"/>
        <dbReference type="ChEBI" id="CHEBI:58349"/>
        <dbReference type="ChEBI" id="CHEBI:78462"/>
        <dbReference type="ChEBI" id="CHEBI:78463"/>
    </reaction>
    <physiologicalReaction direction="left-to-right" evidence="48">
        <dbReference type="Rhea" id="RHEA:41849"/>
    </physiologicalReaction>
</comment>
<dbReference type="InterPro" id="IPR009081">
    <property type="entry name" value="PP-bd_ACP"/>
</dbReference>
<comment type="catalytic activity">
    <reaction evidence="38">
        <text>tetradecanoyl-[ACP] + malonyl-[ACP] + H(+) = 3-oxohexadecanoyl-[ACP] + holo-[ACP] + CO2</text>
        <dbReference type="Rhea" id="RHEA:41900"/>
        <dbReference type="Rhea" id="RHEA-COMP:9623"/>
        <dbReference type="Rhea" id="RHEA-COMP:9648"/>
        <dbReference type="Rhea" id="RHEA-COMP:9649"/>
        <dbReference type="Rhea" id="RHEA-COMP:9685"/>
        <dbReference type="ChEBI" id="CHEBI:15378"/>
        <dbReference type="ChEBI" id="CHEBI:16526"/>
        <dbReference type="ChEBI" id="CHEBI:64479"/>
        <dbReference type="ChEBI" id="CHEBI:78449"/>
        <dbReference type="ChEBI" id="CHEBI:78477"/>
        <dbReference type="ChEBI" id="CHEBI:78478"/>
    </reaction>
    <physiologicalReaction direction="left-to-right" evidence="38">
        <dbReference type="Rhea" id="RHEA:41901"/>
    </physiologicalReaction>
</comment>
<dbReference type="InterPro" id="IPR011032">
    <property type="entry name" value="GroES-like_sf"/>
</dbReference>
<dbReference type="Gene3D" id="3.90.180.10">
    <property type="entry name" value="Medium-chain alcohol dehydrogenases, catalytic domain"/>
    <property type="match status" value="1"/>
</dbReference>
<dbReference type="InterPro" id="IPR014031">
    <property type="entry name" value="Ketoacyl_synth_C"/>
</dbReference>
<evidence type="ECO:0000256" key="46">
    <source>
        <dbReference type="ARBA" id="ARBA00048281"/>
    </source>
</evidence>
<dbReference type="Gene3D" id="1.10.1200.10">
    <property type="entry name" value="ACP-like"/>
    <property type="match status" value="1"/>
</dbReference>
<dbReference type="InterPro" id="IPR014030">
    <property type="entry name" value="Ketoacyl_synth_N"/>
</dbReference>
<evidence type="ECO:0000313" key="71">
    <source>
        <dbReference type="RefSeq" id="XP_022246388.1"/>
    </source>
</evidence>
<comment type="catalytic activity">
    <reaction evidence="54">
        <text>3-oxotetradecanoyl-[ACP] + NADPH + H(+) = (3R)-hydroxytetradecanoyl-[ACP] + NADP(+)</text>
        <dbReference type="Rhea" id="RHEA:41888"/>
        <dbReference type="Rhea" id="RHEA-COMP:9645"/>
        <dbReference type="Rhea" id="RHEA-COMP:9646"/>
        <dbReference type="ChEBI" id="CHEBI:15378"/>
        <dbReference type="ChEBI" id="CHEBI:57783"/>
        <dbReference type="ChEBI" id="CHEBI:58349"/>
        <dbReference type="ChEBI" id="CHEBI:78473"/>
        <dbReference type="ChEBI" id="CHEBI:78474"/>
    </reaction>
    <physiologicalReaction direction="left-to-right" evidence="54">
        <dbReference type="Rhea" id="RHEA:41889"/>
    </physiologicalReaction>
</comment>
<comment type="catalytic activity">
    <reaction evidence="31">
        <text>(3R)-hydroxybutanoyl-[ACP] = (2E)-butenoyl-[ACP] + H2O</text>
        <dbReference type="Rhea" id="RHEA:41808"/>
        <dbReference type="Rhea" id="RHEA-COMP:9626"/>
        <dbReference type="Rhea" id="RHEA-COMP:9627"/>
        <dbReference type="ChEBI" id="CHEBI:15377"/>
        <dbReference type="ChEBI" id="CHEBI:78451"/>
        <dbReference type="ChEBI" id="CHEBI:78453"/>
    </reaction>
    <physiologicalReaction direction="left-to-right" evidence="31">
        <dbReference type="Rhea" id="RHEA:41809"/>
    </physiologicalReaction>
</comment>
<comment type="catalytic activity">
    <reaction evidence="53">
        <text>hexadecanoyl-[ACP] + H2O = hexadecanoate + holo-[ACP] + H(+)</text>
        <dbReference type="Rhea" id="RHEA:41932"/>
        <dbReference type="Rhea" id="RHEA-COMP:9652"/>
        <dbReference type="Rhea" id="RHEA-COMP:9685"/>
        <dbReference type="ChEBI" id="CHEBI:7896"/>
        <dbReference type="ChEBI" id="CHEBI:15377"/>
        <dbReference type="ChEBI" id="CHEBI:15378"/>
        <dbReference type="ChEBI" id="CHEBI:64479"/>
        <dbReference type="ChEBI" id="CHEBI:78483"/>
        <dbReference type="EC" id="3.1.2.14"/>
    </reaction>
    <physiologicalReaction direction="left-to-right" evidence="53">
        <dbReference type="Rhea" id="RHEA:41933"/>
    </physiologicalReaction>
</comment>
<feature type="active site" description="Proton donor; for dehydratase activity" evidence="64">
    <location>
        <position position="1074"/>
    </location>
</feature>
<keyword evidence="15" id="KW-0521">NADP</keyword>
<dbReference type="SUPFAM" id="SSF52151">
    <property type="entry name" value="FabD/lysophospholipase-like"/>
    <property type="match status" value="1"/>
</dbReference>
<comment type="catalytic activity">
    <reaction evidence="45">
        <text>hexadecanoyl-[ACP] + malonyl-[ACP] + H(+) = 3-oxooctadecanoyl-[ACP] + holo-[ACP] + CO2</text>
        <dbReference type="Rhea" id="RHEA:41916"/>
        <dbReference type="Rhea" id="RHEA-COMP:9623"/>
        <dbReference type="Rhea" id="RHEA-COMP:9652"/>
        <dbReference type="Rhea" id="RHEA-COMP:9653"/>
        <dbReference type="Rhea" id="RHEA-COMP:9685"/>
        <dbReference type="ChEBI" id="CHEBI:15378"/>
        <dbReference type="ChEBI" id="CHEBI:16526"/>
        <dbReference type="ChEBI" id="CHEBI:64479"/>
        <dbReference type="ChEBI" id="CHEBI:78449"/>
        <dbReference type="ChEBI" id="CHEBI:78483"/>
        <dbReference type="ChEBI" id="CHEBI:78487"/>
    </reaction>
    <physiologicalReaction direction="left-to-right" evidence="45">
        <dbReference type="Rhea" id="RHEA:41917"/>
    </physiologicalReaction>
</comment>
<feature type="domain" description="Carrier" evidence="66">
    <location>
        <begin position="2171"/>
        <end position="2251"/>
    </location>
</feature>
<dbReference type="InterPro" id="IPR020806">
    <property type="entry name" value="PKS_PP-bd"/>
</dbReference>
<comment type="catalytic activity">
    <reaction evidence="56">
        <text>decanoyl-[ACP] + malonyl-[ACP] + H(+) = 3-oxododecanoyl-[ACP] + holo-[ACP] + CO2</text>
        <dbReference type="Rhea" id="RHEA:41868"/>
        <dbReference type="Rhea" id="RHEA-COMP:9623"/>
        <dbReference type="Rhea" id="RHEA-COMP:9640"/>
        <dbReference type="Rhea" id="RHEA-COMP:9641"/>
        <dbReference type="Rhea" id="RHEA-COMP:9685"/>
        <dbReference type="ChEBI" id="CHEBI:15378"/>
        <dbReference type="ChEBI" id="CHEBI:16526"/>
        <dbReference type="ChEBI" id="CHEBI:64479"/>
        <dbReference type="ChEBI" id="CHEBI:78449"/>
        <dbReference type="ChEBI" id="CHEBI:78468"/>
        <dbReference type="ChEBI" id="CHEBI:78469"/>
    </reaction>
    <physiologicalReaction direction="left-to-right" evidence="56">
        <dbReference type="Rhea" id="RHEA:41869"/>
    </physiologicalReaction>
</comment>
<comment type="catalytic activity">
    <reaction evidence="23">
        <text>(3R)-hydroxyoctanoyl-[ACP] = (2E)-octenoyl-[ACP] + H2O</text>
        <dbReference type="Rhea" id="RHEA:41844"/>
        <dbReference type="Rhea" id="RHEA-COMP:9634"/>
        <dbReference type="Rhea" id="RHEA-COMP:9635"/>
        <dbReference type="ChEBI" id="CHEBI:15377"/>
        <dbReference type="ChEBI" id="CHEBI:78461"/>
        <dbReference type="ChEBI" id="CHEBI:78462"/>
    </reaction>
    <physiologicalReaction direction="left-to-right" evidence="23">
        <dbReference type="Rhea" id="RHEA:41845"/>
    </physiologicalReaction>
</comment>
<comment type="catalytic activity">
    <reaction evidence="26">
        <text>(3R)-hydroxydecanoyl-[ACP] = (2E)-decenoyl-[ACP] + H2O</text>
        <dbReference type="Rhea" id="RHEA:41860"/>
        <dbReference type="Rhea" id="RHEA-COMP:9638"/>
        <dbReference type="Rhea" id="RHEA-COMP:9639"/>
        <dbReference type="ChEBI" id="CHEBI:15377"/>
        <dbReference type="ChEBI" id="CHEBI:78466"/>
        <dbReference type="ChEBI" id="CHEBI:78467"/>
    </reaction>
    <physiologicalReaction direction="left-to-right" evidence="26">
        <dbReference type="Rhea" id="RHEA:41861"/>
    </physiologicalReaction>
</comment>
<dbReference type="InterPro" id="IPR036291">
    <property type="entry name" value="NAD(P)-bd_dom_sf"/>
</dbReference>
<comment type="catalytic activity">
    <reaction evidence="50">
        <text>3-oxohexanoyl-[ACP] + NADPH + H(+) = (3R)-hydroxyhexanoyl-[ACP] + NADP(+)</text>
        <dbReference type="Rhea" id="RHEA:41824"/>
        <dbReference type="Rhea" id="RHEA-COMP:9629"/>
        <dbReference type="Rhea" id="RHEA-COMP:9630"/>
        <dbReference type="ChEBI" id="CHEBI:15378"/>
        <dbReference type="ChEBI" id="CHEBI:57783"/>
        <dbReference type="ChEBI" id="CHEBI:58349"/>
        <dbReference type="ChEBI" id="CHEBI:78456"/>
        <dbReference type="ChEBI" id="CHEBI:78457"/>
    </reaction>
    <physiologicalReaction direction="left-to-right" evidence="50">
        <dbReference type="Rhea" id="RHEA:41825"/>
    </physiologicalReaction>
</comment>
<sequence length="2546" mass="279176">MPAYSAVDPSISNSPPSKTSTTMKSVTEAPAVPRMPKWDMAEDIVISGISGRFPESDNMAEFKDNLFNGVDMITEDDRRWKPGLYGLPTRCGKLKDLSKFDATFFGVHPKQAHAMDPQLRILLELTYEAIVDAGYDPHSLRGRRTGVFIGCSASETDEALGKDPEKINGYGLTGCCRSMFANRISYTFDFKGPSFALDTACSSSLLALDQAVIALRTSQCEAAIVGGVNLCLKPTSSLQFHRLGMLSVDGKCKAFDASGNGYVRSEAASVVFLQRASEARRIYATVVHVKTNTDGFKEQGVTFPAGHVQQELLNEVYTEAGLSANDVVYVEAHGTGTKVGDPQELGAIADVLCKDRDNPLLIGSVKSNMGHSEPASGLCSVAKVLVAMETGKIPANLHFFSPNPNIPALVDGRLKVVDDNLTLPKGLIAINSFGFGGANVHAVLEPYRPPSNLAIENSKSKETIPYLVTFCGRTEESVNIVFNQLQEDVSLETFALLTEIGRAPPTAMPYRGFMIPGTDGRDEVRMVERAPGEKRPVWYICSGMGTQWLGMCRDMMSIEVFANSLHKTAGILSPYGVDLLRIVTDDTDQSPQGTVASFVSIAAVQVALIDVLRSLGIEPDGIVGHSVGELGCAYADGCFTAEQTVLAAYWRGRCVEEADFPKGGMAAVGLTWEETKRRCPEGVIPACHNAEDTVTISGPAEKVAAFVEELKAENIFAREVATGGIAFHSPYMVAITGTLTRALEKIIKNPLPRSSRWISSSIPQSKWKEPLAQLSSVAYHMNNLVTPVLFHEALQHVPHNAVTIEIAPHCLLQSILKRTLGSECSFIGLMKRKHHNNMEFFLSSIGKMYMCGLNPAIENLYPTVSFPVSPGTPMLSPLVQWDHSQSWTVTTWDQFFSGGHSSESIVEIDLSALDSPDQYLIGHCIDGRVLFPATGYMLLAWKALARVKGQTFEQMPVIFENVSFHRATILPKNGVVRLLVNVMEITGEFEICEGGAVAASGRVYCPDDPVMKMTDTVLPTPKSEDAILSSKDIYTELRLRGYDYGPTFQGVLESDMNGSQGKLKWADNWVVFLDTMLQFSILGGRNRGLFLPTRLQSVAINPKVHKDMADKSEGALTVVRDKYVNICISGGVEMKGIKASLAPRRQTQQNVPLLEKYTFIPYFDTGVNNSNVDLEEYSQVCSAVARRILEASGKNKAQITDVLNGFTEPTDGILDNYIQTASNNHALLKVLTEMWHLPHDTNFLQNAKNLVNRCQEELQKDLLTTSVLKEENLRVPLDTVLENTTSRKLKIVEVGSGLKSICGRIHELLHTSNFLLKSDYIVAHPNVEAVSNEAASAGVKSIQWDLTSSAPAILNDCDLLVAWDILSSKDDLQNQVATFSSLLKESGFMLVIERTDMTPAERFLHFVCGVPISMKKESVLEEIFRAQGLTLISHKSAGLTFSVYLLRRPSDAVPSDQTVIQVKTGDYESWVEKLKNQLLENQQKPSCHNIWLVSDDATCGIVGMTNCLRQEPGGNKLRCILITDQIKPSLSSFTLNDPRFSDVLKKDLVMNVYKNRQWGSFRHTSFTGDVAEIVKTEHALLNVMTRGDLSSLRWFESPLKYSHDLSNERQSTLCYVYYAPLNFRDIMLATGKLPPDALPGNLAMEDCILGLEFAGRNEKGQRVMGLVPAKGLATTVLVDPDFLWMVPDSWTLEEASTVPVAYSTAYYALVVRGGLQEGESVLVHSGSGGVGQAAISIALHMECEVFTTVGSKEKREYLKRRFPQLTDKNFSNSRDLSFEYDIMKATNGKGVNLILNSLAEEKLQASVRCLAQHGRFLEIGKFDLSKNSPLGMSAFLRNISFHGILLDALFGDDKTMQSSKKQIVQLVAKGIVSGAVKPLQRALFEKEQVEEAFRYMASGKHIGKVVIKIKDEEDQKMVTPVPAHIPVIPRTICHPKKSYIVIGGLGGFGLELIQWLIDRGARKVVVTSRSGVRTGYQYLCLQRWNNAGVHVFVSKQNVVSLENAYQLLKDSMKLGSVGGIFNVAAVLRDAFMENQSAQDFKVVCEPKADGTSNLDQLSREMCPELDWFVVFSSVSCGRGNAGQSNYGFANSVMERICEERKKDGYPALAVQWGAIGDVGLVQETMGGNDTVIGGTIPQRIVSCLAILDQFLQQSCPVVSSIVRAEQGGVSAGDGAGKHNLIETVARILGVKDPSTLNPEVTLGELGMDSLMGVEVKQTLERDYDLVMSMQEIRQLNLKTLEEIGGEVSLPGSQVEKEDTKVVLPPTQLMPKNCTVYLNAIQNGAPLFVVHTIEGFVSSMNNVASLLQRPVIGLQCTNDVPISSIKEMASYYLKQIQAIQQSGPYSIAGYSFGAAVAFEIALQLQNQNGPSVVKSLTLLDGSPTFVGAHLQHYKARVTDQSDQHFQDASAVCAYLMNIIPIDYIKTKAEMLQRLSWESKLQLATELLASTLHAPIDPQEVQQAVESFYRRLEIADQYKPSDRYIGKVTLIKAAEALQGAAQLLHDYGLSEVCEGEVDVYTVEGTHETFVQQASATKVAVILNTQLNS</sequence>
<dbReference type="RefSeq" id="XP_022246388.1">
    <property type="nucleotide sequence ID" value="XM_022390680.1"/>
</dbReference>
<dbReference type="PROSITE" id="PS52019">
    <property type="entry name" value="PKS_MFAS_DH"/>
    <property type="match status" value="1"/>
</dbReference>
<feature type="compositionally biased region" description="Low complexity" evidence="65">
    <location>
        <begin position="9"/>
        <end position="25"/>
    </location>
</feature>
<keyword evidence="17" id="KW-0007">Acetylation</keyword>
<dbReference type="InterPro" id="IPR020807">
    <property type="entry name" value="PKS_DH"/>
</dbReference>
<dbReference type="PANTHER" id="PTHR43775">
    <property type="entry name" value="FATTY ACID SYNTHASE"/>
    <property type="match status" value="1"/>
</dbReference>
<evidence type="ECO:0000256" key="55">
    <source>
        <dbReference type="ARBA" id="ARBA00049019"/>
    </source>
</evidence>
<dbReference type="Pfam" id="PF00975">
    <property type="entry name" value="Thioesterase"/>
    <property type="match status" value="1"/>
</dbReference>
<dbReference type="SMART" id="SM00829">
    <property type="entry name" value="PKS_ER"/>
    <property type="match status" value="1"/>
</dbReference>
<dbReference type="Gene3D" id="3.10.129.110">
    <property type="entry name" value="Polyketide synthase dehydratase"/>
    <property type="match status" value="1"/>
</dbReference>
<dbReference type="Pfam" id="PF00550">
    <property type="entry name" value="PP-binding"/>
    <property type="match status" value="1"/>
</dbReference>
<dbReference type="CDD" id="cd05195">
    <property type="entry name" value="enoyl_red"/>
    <property type="match status" value="1"/>
</dbReference>
<dbReference type="Gene3D" id="3.30.70.3290">
    <property type="match status" value="1"/>
</dbReference>
<dbReference type="InterPro" id="IPR029063">
    <property type="entry name" value="SAM-dependent_MTases_sf"/>
</dbReference>
<comment type="catalytic activity">
    <reaction evidence="52">
        <text>holo-[ACP] + acetyl-CoA = acetyl-[ACP] + CoA</text>
        <dbReference type="Rhea" id="RHEA:41788"/>
        <dbReference type="Rhea" id="RHEA-COMP:9621"/>
        <dbReference type="Rhea" id="RHEA-COMP:9685"/>
        <dbReference type="ChEBI" id="CHEBI:57287"/>
        <dbReference type="ChEBI" id="CHEBI:57288"/>
        <dbReference type="ChEBI" id="CHEBI:64479"/>
        <dbReference type="ChEBI" id="CHEBI:78446"/>
        <dbReference type="EC" id="2.3.1.38"/>
    </reaction>
    <physiologicalReaction direction="left-to-right" evidence="52">
        <dbReference type="Rhea" id="RHEA:41789"/>
    </physiologicalReaction>
</comment>
<evidence type="ECO:0000256" key="63">
    <source>
        <dbReference type="ARBA" id="ARBA00049533"/>
    </source>
</evidence>
<feature type="domain" description="Ketosynthase family 3 (KS3)" evidence="67">
    <location>
        <begin position="41"/>
        <end position="446"/>
    </location>
</feature>
<evidence type="ECO:0000256" key="53">
    <source>
        <dbReference type="ARBA" id="ARBA00048704"/>
    </source>
</evidence>
<evidence type="ECO:0000259" key="68">
    <source>
        <dbReference type="PROSITE" id="PS52019"/>
    </source>
</evidence>
<evidence type="ECO:0000259" key="67">
    <source>
        <dbReference type="PROSITE" id="PS52004"/>
    </source>
</evidence>
<evidence type="ECO:0000256" key="31">
    <source>
        <dbReference type="ARBA" id="ARBA00023402"/>
    </source>
</evidence>
<dbReference type="SMART" id="SM00827">
    <property type="entry name" value="PKS_AT"/>
    <property type="match status" value="1"/>
</dbReference>
<keyword evidence="21" id="KW-0275">Fatty acid biosynthesis</keyword>
<comment type="catalytic activity">
    <reaction evidence="40">
        <text>dodecanoyl-[ACP] + malonyl-[ACP] + H(+) = 3-oxotetradecanoyl-[ACP] + holo-[ACP] + CO2</text>
        <dbReference type="Rhea" id="RHEA:41884"/>
        <dbReference type="Rhea" id="RHEA-COMP:9623"/>
        <dbReference type="Rhea" id="RHEA-COMP:9644"/>
        <dbReference type="Rhea" id="RHEA-COMP:9645"/>
        <dbReference type="Rhea" id="RHEA-COMP:9685"/>
        <dbReference type="ChEBI" id="CHEBI:15378"/>
        <dbReference type="ChEBI" id="CHEBI:16526"/>
        <dbReference type="ChEBI" id="CHEBI:64479"/>
        <dbReference type="ChEBI" id="CHEBI:65264"/>
        <dbReference type="ChEBI" id="CHEBI:78449"/>
        <dbReference type="ChEBI" id="CHEBI:78473"/>
    </reaction>
    <physiologicalReaction direction="left-to-right" evidence="40">
        <dbReference type="Rhea" id="RHEA:41885"/>
    </physiologicalReaction>
</comment>
<evidence type="ECO:0000256" key="18">
    <source>
        <dbReference type="ARBA" id="ARBA00023002"/>
    </source>
</evidence>
<evidence type="ECO:0000256" key="40">
    <source>
        <dbReference type="ARBA" id="ARBA00047578"/>
    </source>
</evidence>
<comment type="catalytic activity">
    <reaction evidence="44">
        <text>acetyl-[ACP] + malonyl-[ACP] + H(+) = 3-oxobutanoyl-[ACP] + holo-[ACP] + CO2</text>
        <dbReference type="Rhea" id="RHEA:41800"/>
        <dbReference type="Rhea" id="RHEA-COMP:9621"/>
        <dbReference type="Rhea" id="RHEA-COMP:9623"/>
        <dbReference type="Rhea" id="RHEA-COMP:9625"/>
        <dbReference type="Rhea" id="RHEA-COMP:9685"/>
        <dbReference type="ChEBI" id="CHEBI:15378"/>
        <dbReference type="ChEBI" id="CHEBI:16526"/>
        <dbReference type="ChEBI" id="CHEBI:64479"/>
        <dbReference type="ChEBI" id="CHEBI:78446"/>
        <dbReference type="ChEBI" id="CHEBI:78449"/>
        <dbReference type="ChEBI" id="CHEBI:78450"/>
    </reaction>
    <physiologicalReaction direction="left-to-right" evidence="44">
        <dbReference type="Rhea" id="RHEA:41801"/>
    </physiologicalReaction>
</comment>
<dbReference type="CDD" id="cd00833">
    <property type="entry name" value="PKS"/>
    <property type="match status" value="1"/>
</dbReference>
<feature type="active site" description="Proton acceptor; for dehydratase activity" evidence="64">
    <location>
        <position position="923"/>
    </location>
</feature>
<dbReference type="InterPro" id="IPR018201">
    <property type="entry name" value="Ketoacyl_synth_AS"/>
</dbReference>
<dbReference type="InterPro" id="IPR001227">
    <property type="entry name" value="Ac_transferase_dom_sf"/>
</dbReference>
<dbReference type="Gene3D" id="3.40.50.1820">
    <property type="entry name" value="alpha/beta hydrolase"/>
    <property type="match status" value="2"/>
</dbReference>
<evidence type="ECO:0000256" key="48">
    <source>
        <dbReference type="ARBA" id="ARBA00048420"/>
    </source>
</evidence>
<gene>
    <name evidence="70 71 72" type="primary">LOC106463236</name>
</gene>
<evidence type="ECO:0000256" key="5">
    <source>
        <dbReference type="ARBA" id="ARBA00012948"/>
    </source>
</evidence>
<dbReference type="SMART" id="SM00825">
    <property type="entry name" value="PKS_KS"/>
    <property type="match status" value="1"/>
</dbReference>
<evidence type="ECO:0000256" key="25">
    <source>
        <dbReference type="ARBA" id="ARBA00023373"/>
    </source>
</evidence>
<comment type="catalytic activity">
    <reaction evidence="47">
        <text>tetradecanoyl-[ACP] + H2O = tetradecanoate + holo-[ACP] + H(+)</text>
        <dbReference type="Rhea" id="RHEA:30123"/>
        <dbReference type="Rhea" id="RHEA-COMP:9648"/>
        <dbReference type="Rhea" id="RHEA-COMP:9685"/>
        <dbReference type="ChEBI" id="CHEBI:15377"/>
        <dbReference type="ChEBI" id="CHEBI:15378"/>
        <dbReference type="ChEBI" id="CHEBI:30807"/>
        <dbReference type="ChEBI" id="CHEBI:64479"/>
        <dbReference type="ChEBI" id="CHEBI:78477"/>
        <dbReference type="EC" id="3.1.2.14"/>
    </reaction>
    <physiologicalReaction direction="left-to-right" evidence="47">
        <dbReference type="Rhea" id="RHEA:30124"/>
    </physiologicalReaction>
</comment>
<keyword evidence="69" id="KW-1185">Reference proteome</keyword>
<dbReference type="InterPro" id="IPR029058">
    <property type="entry name" value="AB_hydrolase_fold"/>
</dbReference>
<keyword evidence="22" id="KW-0511">Multifunctional enzyme</keyword>
<comment type="catalytic activity">
    <reaction evidence="25">
        <text>(3R)-hydroxyhexanoyl-[ACP] = (2E)-hexenoyl-[ACP] + H2O</text>
        <dbReference type="Rhea" id="RHEA:41828"/>
        <dbReference type="Rhea" id="RHEA-COMP:9630"/>
        <dbReference type="Rhea" id="RHEA-COMP:9631"/>
        <dbReference type="ChEBI" id="CHEBI:15377"/>
        <dbReference type="ChEBI" id="CHEBI:78457"/>
        <dbReference type="ChEBI" id="CHEBI:78458"/>
    </reaction>
    <physiologicalReaction direction="left-to-right" evidence="25">
        <dbReference type="Rhea" id="RHEA:41829"/>
    </physiologicalReaction>
</comment>
<evidence type="ECO:0000256" key="6">
    <source>
        <dbReference type="ARBA" id="ARBA00013191"/>
    </source>
</evidence>
<dbReference type="SUPFAM" id="SSF50129">
    <property type="entry name" value="GroES-like"/>
    <property type="match status" value="1"/>
</dbReference>
<dbReference type="SMART" id="SM00826">
    <property type="entry name" value="PKS_DH"/>
    <property type="match status" value="1"/>
</dbReference>
<evidence type="ECO:0000256" key="51">
    <source>
        <dbReference type="ARBA" id="ARBA00048650"/>
    </source>
</evidence>
<evidence type="ECO:0000313" key="70">
    <source>
        <dbReference type="RefSeq" id="XP_013778686.1"/>
    </source>
</evidence>
<dbReference type="SUPFAM" id="SSF53474">
    <property type="entry name" value="alpha/beta-Hydrolases"/>
    <property type="match status" value="1"/>
</dbReference>
<comment type="catalytic activity">
    <reaction evidence="33">
        <text>acetyl-CoA + n malonyl-CoA + 2n NADPH + 2n H(+) = a long-chain fatty acid + (n+1) CoA + n CO2 + 2n NADP(+).</text>
        <dbReference type="EC" id="2.3.1.85"/>
    </reaction>
</comment>
<evidence type="ECO:0000256" key="24">
    <source>
        <dbReference type="ARBA" id="ARBA00023351"/>
    </source>
</evidence>